<dbReference type="Proteomes" id="UP000823775">
    <property type="component" value="Unassembled WGS sequence"/>
</dbReference>
<gene>
    <name evidence="1" type="ORF">HAX54_042181</name>
</gene>
<reference evidence="1 2" key="1">
    <citation type="journal article" date="2021" name="BMC Genomics">
        <title>Datura genome reveals duplications of psychoactive alkaloid biosynthetic genes and high mutation rate following tissue culture.</title>
        <authorList>
            <person name="Rajewski A."/>
            <person name="Carter-House D."/>
            <person name="Stajich J."/>
            <person name="Litt A."/>
        </authorList>
    </citation>
    <scope>NUCLEOTIDE SEQUENCE [LARGE SCALE GENOMIC DNA]</scope>
    <source>
        <strain evidence="1">AR-01</strain>
    </source>
</reference>
<evidence type="ECO:0000313" key="2">
    <source>
        <dbReference type="Proteomes" id="UP000823775"/>
    </source>
</evidence>
<accession>A0ABS8W0P0</accession>
<protein>
    <submittedName>
        <fullName evidence="1">Uncharacterized protein</fullName>
    </submittedName>
</protein>
<sequence length="129" mass="13892">MGQMMVYRLADSRQPHRQWCDRPSHCSSFRHQVIVAVAGGHLLDARKGVRPLGDEGLGGALISVALVGKVLEGEALCENTLVNLLALATLLLETLDEDSFEETAICYTLCWAVGLFDDGVAEGLSLVVP</sequence>
<proteinExistence type="predicted"/>
<comment type="caution">
    <text evidence="1">The sequence shown here is derived from an EMBL/GenBank/DDBJ whole genome shotgun (WGS) entry which is preliminary data.</text>
</comment>
<organism evidence="1 2">
    <name type="scientific">Datura stramonium</name>
    <name type="common">Jimsonweed</name>
    <name type="synonym">Common thornapple</name>
    <dbReference type="NCBI Taxonomy" id="4076"/>
    <lineage>
        <taxon>Eukaryota</taxon>
        <taxon>Viridiplantae</taxon>
        <taxon>Streptophyta</taxon>
        <taxon>Embryophyta</taxon>
        <taxon>Tracheophyta</taxon>
        <taxon>Spermatophyta</taxon>
        <taxon>Magnoliopsida</taxon>
        <taxon>eudicotyledons</taxon>
        <taxon>Gunneridae</taxon>
        <taxon>Pentapetalae</taxon>
        <taxon>asterids</taxon>
        <taxon>lamiids</taxon>
        <taxon>Solanales</taxon>
        <taxon>Solanaceae</taxon>
        <taxon>Solanoideae</taxon>
        <taxon>Datureae</taxon>
        <taxon>Datura</taxon>
    </lineage>
</organism>
<evidence type="ECO:0000313" key="1">
    <source>
        <dbReference type="EMBL" id="MCE2055208.1"/>
    </source>
</evidence>
<dbReference type="EMBL" id="JACEIK010006177">
    <property type="protein sequence ID" value="MCE2055208.1"/>
    <property type="molecule type" value="Genomic_DNA"/>
</dbReference>
<name>A0ABS8W0P0_DATST</name>
<keyword evidence="2" id="KW-1185">Reference proteome</keyword>